<accession>F5YE77</accession>
<sequence>MLSASAWLTGLYKAVETQEESKTAVISNAINPIRVLVIIGLPS</sequence>
<reference evidence="1 2" key="2">
    <citation type="journal article" date="2011" name="ISME J.">
        <title>RNA-seq reveals cooperative metabolic interactions between two termite-gut spirochete species in co-culture.</title>
        <authorList>
            <person name="Rosenthal A.Z."/>
            <person name="Matson E.G."/>
            <person name="Eldar A."/>
            <person name="Leadbetter J.R."/>
        </authorList>
    </citation>
    <scope>NUCLEOTIDE SEQUENCE [LARGE SCALE GENOMIC DNA]</scope>
    <source>
        <strain evidence="2">ATCC BAA-888 / DSM 13862 / ZAS-9</strain>
    </source>
</reference>
<name>F5YE77_LEAAZ</name>
<dbReference type="Proteomes" id="UP000009222">
    <property type="component" value="Chromosome"/>
</dbReference>
<dbReference type="STRING" id="545695.TREAZ_0250"/>
<dbReference type="KEGG" id="taz:TREAZ_0250"/>
<protein>
    <submittedName>
        <fullName evidence="1">Uncharacterized protein</fullName>
    </submittedName>
</protein>
<reference evidence="2" key="1">
    <citation type="submission" date="2009-12" db="EMBL/GenBank/DDBJ databases">
        <title>Complete sequence of Treponema azotonutricium strain ZAS-9.</title>
        <authorList>
            <person name="Tetu S.G."/>
            <person name="Matson E."/>
            <person name="Ren Q."/>
            <person name="Seshadri R."/>
            <person name="Elbourne L."/>
            <person name="Hassan K.A."/>
            <person name="Durkin A."/>
            <person name="Radune D."/>
            <person name="Mohamoud Y."/>
            <person name="Shay R."/>
            <person name="Jin S."/>
            <person name="Zhang X."/>
            <person name="Lucey K."/>
            <person name="Ballor N.R."/>
            <person name="Ottesen E."/>
            <person name="Rosenthal R."/>
            <person name="Allen A."/>
            <person name="Leadbetter J.R."/>
            <person name="Paulsen I.T."/>
        </authorList>
    </citation>
    <scope>NUCLEOTIDE SEQUENCE [LARGE SCALE GENOMIC DNA]</scope>
    <source>
        <strain evidence="2">ATCC BAA-888 / DSM 13862 / ZAS-9</strain>
    </source>
</reference>
<gene>
    <name evidence="1" type="ordered locus">TREAZ_0250</name>
</gene>
<proteinExistence type="predicted"/>
<keyword evidence="2" id="KW-1185">Reference proteome</keyword>
<evidence type="ECO:0000313" key="2">
    <source>
        <dbReference type="Proteomes" id="UP000009222"/>
    </source>
</evidence>
<dbReference type="EMBL" id="CP001841">
    <property type="protein sequence ID" value="AEF82594.1"/>
    <property type="molecule type" value="Genomic_DNA"/>
</dbReference>
<dbReference type="AlphaFoldDB" id="F5YE77"/>
<organism evidence="1 2">
    <name type="scientific">Leadbettera azotonutricia (strain ATCC BAA-888 / DSM 13862 / ZAS-9)</name>
    <name type="common">Treponema azotonutricium</name>
    <dbReference type="NCBI Taxonomy" id="545695"/>
    <lineage>
        <taxon>Bacteria</taxon>
        <taxon>Pseudomonadati</taxon>
        <taxon>Spirochaetota</taxon>
        <taxon>Spirochaetia</taxon>
        <taxon>Spirochaetales</taxon>
        <taxon>Breznakiellaceae</taxon>
        <taxon>Leadbettera</taxon>
    </lineage>
</organism>
<evidence type="ECO:0000313" key="1">
    <source>
        <dbReference type="EMBL" id="AEF82594.1"/>
    </source>
</evidence>
<dbReference type="HOGENOM" id="CLU_3240994_0_0_12"/>
<dbReference type="InParanoid" id="F5YE77"/>